<organism evidence="3 4">
    <name type="scientific">Postia placenta MAD-698-R-SB12</name>
    <dbReference type="NCBI Taxonomy" id="670580"/>
    <lineage>
        <taxon>Eukaryota</taxon>
        <taxon>Fungi</taxon>
        <taxon>Dikarya</taxon>
        <taxon>Basidiomycota</taxon>
        <taxon>Agaricomycotina</taxon>
        <taxon>Agaricomycetes</taxon>
        <taxon>Polyporales</taxon>
        <taxon>Adustoporiaceae</taxon>
        <taxon>Rhodonia</taxon>
    </lineage>
</organism>
<dbReference type="OrthoDB" id="28737at2759"/>
<dbReference type="InterPro" id="IPR007483">
    <property type="entry name" value="Hamartin"/>
</dbReference>
<dbReference type="PANTHER" id="PTHR15154:SF2">
    <property type="entry name" value="HAMARTIN"/>
    <property type="match status" value="1"/>
</dbReference>
<proteinExistence type="predicted"/>
<reference evidence="3 4" key="1">
    <citation type="submission" date="2017-04" db="EMBL/GenBank/DDBJ databases">
        <title>Genome Sequence of the Model Brown-Rot Fungus Postia placenta SB12.</title>
        <authorList>
            <consortium name="DOE Joint Genome Institute"/>
            <person name="Gaskell J."/>
            <person name="Kersten P."/>
            <person name="Larrondo L.F."/>
            <person name="Canessa P."/>
            <person name="Martinez D."/>
            <person name="Hibbett D."/>
            <person name="Schmoll M."/>
            <person name="Kubicek C.P."/>
            <person name="Martinez A.T."/>
            <person name="Yadav J."/>
            <person name="Master E."/>
            <person name="Magnuson J.K."/>
            <person name="James T."/>
            <person name="Yaver D."/>
            <person name="Berka R."/>
            <person name="Labutti K."/>
            <person name="Lipzen A."/>
            <person name="Aerts A."/>
            <person name="Barry K."/>
            <person name="Henrissat B."/>
            <person name="Blanchette R."/>
            <person name="Grigoriev I."/>
            <person name="Cullen D."/>
        </authorList>
    </citation>
    <scope>NUCLEOTIDE SEQUENCE [LARGE SCALE GENOMIC DNA]</scope>
    <source>
        <strain evidence="3 4">MAD-698-R-SB12</strain>
    </source>
</reference>
<dbReference type="Proteomes" id="UP000194127">
    <property type="component" value="Unassembled WGS sequence"/>
</dbReference>
<feature type="coiled-coil region" evidence="1">
    <location>
        <begin position="799"/>
        <end position="899"/>
    </location>
</feature>
<dbReference type="AlphaFoldDB" id="A0A1X6N9L5"/>
<dbReference type="RefSeq" id="XP_024342048.1">
    <property type="nucleotide sequence ID" value="XM_024476824.1"/>
</dbReference>
<evidence type="ECO:0000256" key="1">
    <source>
        <dbReference type="SAM" id="Coils"/>
    </source>
</evidence>
<evidence type="ECO:0000256" key="2">
    <source>
        <dbReference type="SAM" id="MobiDB-lite"/>
    </source>
</evidence>
<dbReference type="GO" id="GO:0033596">
    <property type="term" value="C:TSC1-TSC2 complex"/>
    <property type="evidence" value="ECO:0007669"/>
    <property type="project" value="TreeGrafter"/>
</dbReference>
<keyword evidence="4" id="KW-1185">Reference proteome</keyword>
<dbReference type="GO" id="GO:0051726">
    <property type="term" value="P:regulation of cell cycle"/>
    <property type="evidence" value="ECO:0007669"/>
    <property type="project" value="TreeGrafter"/>
</dbReference>
<protein>
    <recommendedName>
        <fullName evidence="5">Tuberous sclerosis 1</fullName>
    </recommendedName>
</protein>
<dbReference type="GeneID" id="36321775"/>
<dbReference type="EMBL" id="KZ110593">
    <property type="protein sequence ID" value="OSX65254.1"/>
    <property type="molecule type" value="Genomic_DNA"/>
</dbReference>
<feature type="compositionally biased region" description="Low complexity" evidence="2">
    <location>
        <begin position="483"/>
        <end position="499"/>
    </location>
</feature>
<feature type="region of interest" description="Disordered" evidence="2">
    <location>
        <begin position="708"/>
        <end position="728"/>
    </location>
</feature>
<feature type="region of interest" description="Disordered" evidence="2">
    <location>
        <begin position="129"/>
        <end position="148"/>
    </location>
</feature>
<dbReference type="GO" id="GO:0032007">
    <property type="term" value="P:negative regulation of TOR signaling"/>
    <property type="evidence" value="ECO:0007669"/>
    <property type="project" value="TreeGrafter"/>
</dbReference>
<dbReference type="STRING" id="670580.A0A1X6N9L5"/>
<keyword evidence="1" id="KW-0175">Coiled coil</keyword>
<feature type="region of interest" description="Disordered" evidence="2">
    <location>
        <begin position="474"/>
        <end position="525"/>
    </location>
</feature>
<evidence type="ECO:0008006" key="5">
    <source>
        <dbReference type="Google" id="ProtNLM"/>
    </source>
</evidence>
<feature type="compositionally biased region" description="Polar residues" evidence="2">
    <location>
        <begin position="503"/>
        <end position="513"/>
    </location>
</feature>
<name>A0A1X6N9L5_9APHY</name>
<sequence length="924" mass="103757">MADLSHLSRTLRLVLESAPEAPSLTTLLALVDSFVLQVANSPSPGPLLSALEDELQEICDSVVELDQREVFLAVLYHLQPILPPASLIERWFDLILRRALREPRLPRPALDHAKELIIAALDSCTHTDIGAKDASEEEREKERERQREKVGEFRRRLMDLYLLDAYNESSGEDVIEWAALDGDERGTKASWKNNLEDVLVKGGLERPQDFLTEVYHCFSSPSSRLQLLILLNVYTSQPGFTEVASILAGHRLMTCLLHSLLFDGSSTAANIALTVITKLLPIVAVKACEDLKGLLPLLLAVLARIICWRERELPVPAMESLDGETVSDVEDNADTQSLAFVLDIREDLEWTRLEQTFACGASSAPSAHRYFTHLYYLFPCNTLRFLRHPIQYMKDSELESPYNVGWEDALDEDQIRSRSEPLMRGHVLHPLLIWRTPAEELSKPDFWTQYDIARIVGDCTMLDVRNTALGMQQRTPTVLSTDPEPASAPLSSSALATPLGPQSLGTSTVSSPTVRPVDLSSGKPQVSLQDMIETSIALRSGLDVEIVQPAPAWSSGAVASSSNVRPPSVFTMDTAAPEHRSTSPPTSIGDAASVRPGSIGGVSVAGAGGDHVPVQMVQALAGLQREVLLLRNELNFELWNARENVKHIGRLYQDRVLSKTAEMERQGLHNKLREYKQEIGRLQRELKEHKNHATHTKNQYEDWNRKMQDKLKESREERKKREANTTKLSAEKKDAAFVEQGKQLAESVQKVFLLETQIKENAHKVDRLRDYEKQIDQLIKLQQLWEMDVQKLNDQAEYLQVVTSKYKKMEIRLETYEKTHTEMDTAMRNYQHEIEASRAHLALAQREGARKASIIAKQSTAGAEIAKLTRDNQRLRDENSELRDEIEKLKEMVEILKARSERGRAVARTGSLPVGMIGSSAAET</sequence>
<evidence type="ECO:0000313" key="4">
    <source>
        <dbReference type="Proteomes" id="UP000194127"/>
    </source>
</evidence>
<accession>A0A1X6N9L5</accession>
<dbReference type="PANTHER" id="PTHR15154">
    <property type="entry name" value="HAMARTIN"/>
    <property type="match status" value="1"/>
</dbReference>
<evidence type="ECO:0000313" key="3">
    <source>
        <dbReference type="EMBL" id="OSX65254.1"/>
    </source>
</evidence>
<gene>
    <name evidence="3" type="ORF">POSPLADRAFT_1032074</name>
</gene>